<protein>
    <submittedName>
        <fullName evidence="2">Uncharacterized protein</fullName>
    </submittedName>
</protein>
<sequence>MTNLSWEMAIAMYMAHLNMTREEAKAALGINKNNQGDDKLSNKSMENEVNSQELKV</sequence>
<proteinExistence type="predicted"/>
<accession>A0ABN8E4U7</accession>
<dbReference type="RefSeq" id="WP_237360302.1">
    <property type="nucleotide sequence ID" value="NZ_CAKLDM010000001.1"/>
</dbReference>
<dbReference type="EMBL" id="CAKLDM010000001">
    <property type="protein sequence ID" value="CAH0537092.1"/>
    <property type="molecule type" value="Genomic_DNA"/>
</dbReference>
<gene>
    <name evidence="2" type="ORF">VMF7928_00928</name>
</gene>
<keyword evidence="3" id="KW-1185">Reference proteome</keyword>
<dbReference type="Proteomes" id="UP000838748">
    <property type="component" value="Unassembled WGS sequence"/>
</dbReference>
<evidence type="ECO:0000313" key="3">
    <source>
        <dbReference type="Proteomes" id="UP000838748"/>
    </source>
</evidence>
<evidence type="ECO:0000256" key="1">
    <source>
        <dbReference type="SAM" id="MobiDB-lite"/>
    </source>
</evidence>
<comment type="caution">
    <text evidence="2">The sequence shown here is derived from an EMBL/GenBank/DDBJ whole genome shotgun (WGS) entry which is preliminary data.</text>
</comment>
<organism evidence="2 3">
    <name type="scientific">Vibrio marisflavi CECT 7928</name>
    <dbReference type="NCBI Taxonomy" id="634439"/>
    <lineage>
        <taxon>Bacteria</taxon>
        <taxon>Pseudomonadati</taxon>
        <taxon>Pseudomonadota</taxon>
        <taxon>Gammaproteobacteria</taxon>
        <taxon>Vibrionales</taxon>
        <taxon>Vibrionaceae</taxon>
        <taxon>Vibrio</taxon>
    </lineage>
</organism>
<evidence type="ECO:0000313" key="2">
    <source>
        <dbReference type="EMBL" id="CAH0537092.1"/>
    </source>
</evidence>
<feature type="compositionally biased region" description="Polar residues" evidence="1">
    <location>
        <begin position="42"/>
        <end position="56"/>
    </location>
</feature>
<reference evidence="2" key="1">
    <citation type="submission" date="2021-11" db="EMBL/GenBank/DDBJ databases">
        <authorList>
            <person name="Rodrigo-Torres L."/>
            <person name="Arahal R. D."/>
            <person name="Lucena T."/>
        </authorList>
    </citation>
    <scope>NUCLEOTIDE SEQUENCE</scope>
    <source>
        <strain evidence="2">CECT 7928</strain>
    </source>
</reference>
<name>A0ABN8E4U7_9VIBR</name>
<feature type="region of interest" description="Disordered" evidence="1">
    <location>
        <begin position="32"/>
        <end position="56"/>
    </location>
</feature>